<dbReference type="KEGG" id="pbd:PBOR_09620"/>
<evidence type="ECO:0000313" key="2">
    <source>
        <dbReference type="EMBL" id="AIQ57161.1"/>
    </source>
</evidence>
<organism evidence="2 3">
    <name type="scientific">Paenibacillus borealis</name>
    <dbReference type="NCBI Taxonomy" id="160799"/>
    <lineage>
        <taxon>Bacteria</taxon>
        <taxon>Bacillati</taxon>
        <taxon>Bacillota</taxon>
        <taxon>Bacilli</taxon>
        <taxon>Bacillales</taxon>
        <taxon>Paenibacillaceae</taxon>
        <taxon>Paenibacillus</taxon>
    </lineage>
</organism>
<dbReference type="Gene3D" id="2.60.120.260">
    <property type="entry name" value="Galactose-binding domain-like"/>
    <property type="match status" value="1"/>
</dbReference>
<gene>
    <name evidence="2" type="ORF">PBOR_09620</name>
</gene>
<proteinExistence type="predicted"/>
<dbReference type="HOGENOM" id="CLU_2509520_0_0_9"/>
<dbReference type="OrthoDB" id="9760056at2"/>
<name>A0A089L6Q0_PAEBO</name>
<protein>
    <submittedName>
        <fullName evidence="2">Uncharacterized protein</fullName>
    </submittedName>
</protein>
<evidence type="ECO:0000313" key="3">
    <source>
        <dbReference type="Proteomes" id="UP000029518"/>
    </source>
</evidence>
<dbReference type="EMBL" id="CP009285">
    <property type="protein sequence ID" value="AIQ57161.1"/>
    <property type="molecule type" value="Genomic_DNA"/>
</dbReference>
<sequence length="85" mass="8956">MGTYELTLPLNEGGNTITFADGNWYAPDIDRIIVEPLAHTGPENPGQEDDNLGTLVSSHSYGAITAGTVRPSREGYPGRSGPGDP</sequence>
<dbReference type="Proteomes" id="UP000029518">
    <property type="component" value="Chromosome"/>
</dbReference>
<accession>A0A089L6Q0</accession>
<feature type="region of interest" description="Disordered" evidence="1">
    <location>
        <begin position="37"/>
        <end position="85"/>
    </location>
</feature>
<keyword evidence="3" id="KW-1185">Reference proteome</keyword>
<evidence type="ECO:0000256" key="1">
    <source>
        <dbReference type="SAM" id="MobiDB-lite"/>
    </source>
</evidence>
<reference evidence="2" key="1">
    <citation type="submission" date="2014-08" db="EMBL/GenBank/DDBJ databases">
        <title>Comparative genomics of the Paenibacillus odorifer group.</title>
        <authorList>
            <person name="den Bakker H.C."/>
            <person name="Tsai Y.-C.Y.-C."/>
            <person name="Martin N."/>
            <person name="Korlach J."/>
            <person name="Wiedmann M."/>
        </authorList>
    </citation>
    <scope>NUCLEOTIDE SEQUENCE [LARGE SCALE GENOMIC DNA]</scope>
    <source>
        <strain evidence="2">DSM 13188</strain>
    </source>
</reference>
<dbReference type="AlphaFoldDB" id="A0A089L6Q0"/>